<dbReference type="RefSeq" id="WP_378227574.1">
    <property type="nucleotide sequence ID" value="NZ_JBHSLL010000009.1"/>
</dbReference>
<organism evidence="9 10">
    <name type="scientific">Aquamicrobium segne</name>
    <dbReference type="NCBI Taxonomy" id="469547"/>
    <lineage>
        <taxon>Bacteria</taxon>
        <taxon>Pseudomonadati</taxon>
        <taxon>Pseudomonadota</taxon>
        <taxon>Alphaproteobacteria</taxon>
        <taxon>Hyphomicrobiales</taxon>
        <taxon>Phyllobacteriaceae</taxon>
        <taxon>Aquamicrobium</taxon>
    </lineage>
</organism>
<evidence type="ECO:0000256" key="7">
    <source>
        <dbReference type="ARBA" id="ARBA00023136"/>
    </source>
</evidence>
<sequence>MIVRLGLAVALAFCILCILALASLAIGAKSLAIGEVFAALGGEASATAHEIVAMRLPRTLLAILAGIGFALAGAVMQAVTRNVLADPGIMGVNAGASLAVILCVTLTGMAQPMALVWVAMGGALAAGAVVQIFSVLGGATALRLVLCGVAMSAIAGGAGWAITLSDPDLFRRVLVWVAGSLIVTDFQPVRAVAPFVLAGALLALVLGPRLNAVALGNDLARALGVGMAGTQMAAAASVIVLAGAATSATGPVGFVGLLAPLAARAIIGVDQRAILVLTALLGPVLLLSADLLARVVLPQGEAPLGIVMAFAGAPVLIGLAYRIGDL</sequence>
<feature type="transmembrane region" description="Helical" evidence="8">
    <location>
        <begin position="302"/>
        <end position="321"/>
    </location>
</feature>
<dbReference type="PANTHER" id="PTHR30472:SF1">
    <property type="entry name" value="FE(3+) DICITRATE TRANSPORT SYSTEM PERMEASE PROTEIN FECC-RELATED"/>
    <property type="match status" value="1"/>
</dbReference>
<comment type="similarity">
    <text evidence="2">Belongs to the binding-protein-dependent transport system permease family. FecCD subfamily.</text>
</comment>
<dbReference type="InterPro" id="IPR000522">
    <property type="entry name" value="ABC_transptr_permease_BtuC"/>
</dbReference>
<evidence type="ECO:0000256" key="6">
    <source>
        <dbReference type="ARBA" id="ARBA00022989"/>
    </source>
</evidence>
<dbReference type="Pfam" id="PF01032">
    <property type="entry name" value="FecCD"/>
    <property type="match status" value="1"/>
</dbReference>
<keyword evidence="10" id="KW-1185">Reference proteome</keyword>
<evidence type="ECO:0000313" key="10">
    <source>
        <dbReference type="Proteomes" id="UP001596016"/>
    </source>
</evidence>
<feature type="transmembrane region" description="Helical" evidence="8">
    <location>
        <begin position="274"/>
        <end position="296"/>
    </location>
</feature>
<evidence type="ECO:0000256" key="8">
    <source>
        <dbReference type="SAM" id="Phobius"/>
    </source>
</evidence>
<evidence type="ECO:0000256" key="3">
    <source>
        <dbReference type="ARBA" id="ARBA00022448"/>
    </source>
</evidence>
<dbReference type="PANTHER" id="PTHR30472">
    <property type="entry name" value="FERRIC ENTEROBACTIN TRANSPORT SYSTEM PERMEASE PROTEIN"/>
    <property type="match status" value="1"/>
</dbReference>
<evidence type="ECO:0000256" key="2">
    <source>
        <dbReference type="ARBA" id="ARBA00007935"/>
    </source>
</evidence>
<keyword evidence="4" id="KW-1003">Cell membrane</keyword>
<feature type="transmembrane region" description="Helical" evidence="8">
    <location>
        <begin position="222"/>
        <end position="242"/>
    </location>
</feature>
<keyword evidence="3" id="KW-0813">Transport</keyword>
<feature type="transmembrane region" description="Helical" evidence="8">
    <location>
        <begin position="144"/>
        <end position="162"/>
    </location>
</feature>
<evidence type="ECO:0000256" key="4">
    <source>
        <dbReference type="ARBA" id="ARBA00022475"/>
    </source>
</evidence>
<reference evidence="10" key="1">
    <citation type="journal article" date="2019" name="Int. J. Syst. Evol. Microbiol.">
        <title>The Global Catalogue of Microorganisms (GCM) 10K type strain sequencing project: providing services to taxonomists for standard genome sequencing and annotation.</title>
        <authorList>
            <consortium name="The Broad Institute Genomics Platform"/>
            <consortium name="The Broad Institute Genome Sequencing Center for Infectious Disease"/>
            <person name="Wu L."/>
            <person name="Ma J."/>
        </authorList>
    </citation>
    <scope>NUCLEOTIDE SEQUENCE [LARGE SCALE GENOMIC DNA]</scope>
    <source>
        <strain evidence="10">CGMCC 4.1415</strain>
    </source>
</reference>
<name>A0ABW0GSX9_9HYPH</name>
<feature type="transmembrane region" description="Helical" evidence="8">
    <location>
        <begin position="114"/>
        <end position="137"/>
    </location>
</feature>
<evidence type="ECO:0000256" key="5">
    <source>
        <dbReference type="ARBA" id="ARBA00022692"/>
    </source>
</evidence>
<dbReference type="EMBL" id="JBHSLL010000009">
    <property type="protein sequence ID" value="MFC5384727.1"/>
    <property type="molecule type" value="Genomic_DNA"/>
</dbReference>
<dbReference type="SUPFAM" id="SSF81345">
    <property type="entry name" value="ABC transporter involved in vitamin B12 uptake, BtuC"/>
    <property type="match status" value="1"/>
</dbReference>
<feature type="transmembrane region" description="Helical" evidence="8">
    <location>
        <begin position="88"/>
        <end position="108"/>
    </location>
</feature>
<evidence type="ECO:0000256" key="1">
    <source>
        <dbReference type="ARBA" id="ARBA00004651"/>
    </source>
</evidence>
<feature type="transmembrane region" description="Helical" evidence="8">
    <location>
        <begin position="191"/>
        <end position="210"/>
    </location>
</feature>
<accession>A0ABW0GSX9</accession>
<dbReference type="InterPro" id="IPR037294">
    <property type="entry name" value="ABC_BtuC-like"/>
</dbReference>
<gene>
    <name evidence="9" type="ORF">ACFPLB_01980</name>
</gene>
<dbReference type="Proteomes" id="UP001596016">
    <property type="component" value="Unassembled WGS sequence"/>
</dbReference>
<keyword evidence="5 8" id="KW-0812">Transmembrane</keyword>
<comment type="caution">
    <text evidence="9">The sequence shown here is derived from an EMBL/GenBank/DDBJ whole genome shotgun (WGS) entry which is preliminary data.</text>
</comment>
<keyword evidence="7 8" id="KW-0472">Membrane</keyword>
<dbReference type="CDD" id="cd06550">
    <property type="entry name" value="TM_ABC_iron-siderophores_like"/>
    <property type="match status" value="1"/>
</dbReference>
<keyword evidence="6 8" id="KW-1133">Transmembrane helix</keyword>
<dbReference type="Gene3D" id="1.10.3470.10">
    <property type="entry name" value="ABC transporter involved in vitamin B12 uptake, BtuC"/>
    <property type="match status" value="1"/>
</dbReference>
<feature type="transmembrane region" description="Helical" evidence="8">
    <location>
        <begin position="248"/>
        <end position="267"/>
    </location>
</feature>
<protein>
    <submittedName>
        <fullName evidence="9">FecCD family ABC transporter permease</fullName>
    </submittedName>
</protein>
<feature type="transmembrane region" description="Helical" evidence="8">
    <location>
        <begin position="56"/>
        <end position="76"/>
    </location>
</feature>
<evidence type="ECO:0000313" key="9">
    <source>
        <dbReference type="EMBL" id="MFC5384727.1"/>
    </source>
</evidence>
<proteinExistence type="inferred from homology"/>
<comment type="subcellular location">
    <subcellularLocation>
        <location evidence="1">Cell membrane</location>
        <topology evidence="1">Multi-pass membrane protein</topology>
    </subcellularLocation>
</comment>